<accession>A0AAD4I265</accession>
<gene>
    <name evidence="3" type="ORF">NEMBOFW57_002067</name>
</gene>
<keyword evidence="1" id="KW-0472">Membrane</keyword>
<keyword evidence="1" id="KW-0812">Transmembrane</keyword>
<reference evidence="3" key="1">
    <citation type="submission" date="2023-02" db="EMBL/GenBank/DDBJ databases">
        <authorList>
            <person name="Palmer J.M."/>
        </authorList>
    </citation>
    <scope>NUCLEOTIDE SEQUENCE</scope>
    <source>
        <strain evidence="3">FW57</strain>
    </source>
</reference>
<sequence>MAQGGETPAQFAEAYQRFREYPLTVLRTEVFGHAQKSLQTRLNQDGLFHPSHRALYVRDLQETATGFDQGRPLPDVDAMEALLDPEEKDPWWRFIFILSRSSRDPLGCTKDQLAMLLTYHQIMPSFLDLVFTFKARQRPLTCALFRHENYLDENAPSLSLPHLGRSGIQIQHAFNLLTVEPADSPDERNQWPLRHASLYHSLDLKTGRRVYILMKGNGKLAKRIKDATDRNRHLRPDTPRTPEQSFLASLQVHLLMLEWSVESWSEYIDSMEETLRANSVEARVAPVATVTSPISLAQSFHRVSEGGSLAREGEYAVDEGRDQLIDQLTELETRFSFNELQRLSLTGDEIDRSILALEQSRDVVSQLQEQYQTVVASHAFTTLLEGAKCNAEVAGFFRRVRSILHDMGVHRRRLQDLSRTVDNDKHMFESLSQHTSIQTSKAFQLVAQTSSNQMMEWTLKMHDIAIKTKQETLSMHVITIFTLIFLPGTFIATLFSSGVLRWDDDGTLGADWVVRGGGIRLFLSICLPLTAATLSIWGAMYAVARRWARRRGRDLGLPGYADERAVAVGLGAAVQAAGGPESPRQASGGSVNEKAGAGVAVVGV</sequence>
<dbReference type="Pfam" id="PF26616">
    <property type="entry name" value="CorA-like"/>
    <property type="match status" value="1"/>
</dbReference>
<comment type="caution">
    <text evidence="3">The sequence shown here is derived from an EMBL/GenBank/DDBJ whole genome shotgun (WGS) entry which is preliminary data.</text>
</comment>
<organism evidence="3 4">
    <name type="scientific">Staphylotrichum longicolle</name>
    <dbReference type="NCBI Taxonomy" id="669026"/>
    <lineage>
        <taxon>Eukaryota</taxon>
        <taxon>Fungi</taxon>
        <taxon>Dikarya</taxon>
        <taxon>Ascomycota</taxon>
        <taxon>Pezizomycotina</taxon>
        <taxon>Sordariomycetes</taxon>
        <taxon>Sordariomycetidae</taxon>
        <taxon>Sordariales</taxon>
        <taxon>Chaetomiaceae</taxon>
        <taxon>Staphylotrichum</taxon>
    </lineage>
</organism>
<evidence type="ECO:0000313" key="4">
    <source>
        <dbReference type="Proteomes" id="UP001197093"/>
    </source>
</evidence>
<proteinExistence type="predicted"/>
<evidence type="ECO:0000313" key="3">
    <source>
        <dbReference type="EMBL" id="KAG7292036.1"/>
    </source>
</evidence>
<keyword evidence="4" id="KW-1185">Reference proteome</keyword>
<evidence type="ECO:0000256" key="1">
    <source>
        <dbReference type="SAM" id="Phobius"/>
    </source>
</evidence>
<dbReference type="EMBL" id="JAHCVI010000001">
    <property type="protein sequence ID" value="KAG7292036.1"/>
    <property type="molecule type" value="Genomic_DNA"/>
</dbReference>
<keyword evidence="1" id="KW-1133">Transmembrane helix</keyword>
<feature type="transmembrane region" description="Helical" evidence="1">
    <location>
        <begin position="477"/>
        <end position="499"/>
    </location>
</feature>
<evidence type="ECO:0000259" key="2">
    <source>
        <dbReference type="Pfam" id="PF26616"/>
    </source>
</evidence>
<name>A0AAD4I265_9PEZI</name>
<dbReference type="InterPro" id="IPR058257">
    <property type="entry name" value="CorA-like_dom"/>
</dbReference>
<dbReference type="Gene3D" id="1.20.58.340">
    <property type="entry name" value="Magnesium transport protein CorA, transmembrane region"/>
    <property type="match status" value="1"/>
</dbReference>
<feature type="transmembrane region" description="Helical" evidence="1">
    <location>
        <begin position="519"/>
        <end position="543"/>
    </location>
</feature>
<protein>
    <recommendedName>
        <fullName evidence="2">CorA-like transporter domain-containing protein</fullName>
    </recommendedName>
</protein>
<dbReference type="Proteomes" id="UP001197093">
    <property type="component" value="Unassembled WGS sequence"/>
</dbReference>
<feature type="domain" description="CorA-like transporter" evidence="2">
    <location>
        <begin position="14"/>
        <end position="281"/>
    </location>
</feature>
<dbReference type="AlphaFoldDB" id="A0AAD4I265"/>